<proteinExistence type="predicted"/>
<keyword evidence="5" id="KW-1185">Reference proteome</keyword>
<dbReference type="PROSITE" id="PS51257">
    <property type="entry name" value="PROKAR_LIPOPROTEIN"/>
    <property type="match status" value="1"/>
</dbReference>
<accession>A0A7G9QUX8</accession>
<dbReference type="Gene3D" id="2.40.50.100">
    <property type="match status" value="2"/>
</dbReference>
<feature type="domain" description="YbhG-like alpha-helical hairpin" evidence="3">
    <location>
        <begin position="70"/>
        <end position="190"/>
    </location>
</feature>
<dbReference type="InterPro" id="IPR059052">
    <property type="entry name" value="HH_YbhG-like"/>
</dbReference>
<evidence type="ECO:0000313" key="4">
    <source>
        <dbReference type="EMBL" id="QNN47153.1"/>
    </source>
</evidence>
<organism evidence="4 5">
    <name type="scientific">Thermomonas brevis</name>
    <dbReference type="NCBI Taxonomy" id="215691"/>
    <lineage>
        <taxon>Bacteria</taxon>
        <taxon>Pseudomonadati</taxon>
        <taxon>Pseudomonadota</taxon>
        <taxon>Gammaproteobacteria</taxon>
        <taxon>Lysobacterales</taxon>
        <taxon>Lysobacteraceae</taxon>
        <taxon>Thermomonas</taxon>
    </lineage>
</organism>
<evidence type="ECO:0000256" key="1">
    <source>
        <dbReference type="ARBA" id="ARBA00004196"/>
    </source>
</evidence>
<dbReference type="Gene3D" id="1.10.287.470">
    <property type="entry name" value="Helix hairpin bin"/>
    <property type="match status" value="1"/>
</dbReference>
<evidence type="ECO:0000313" key="5">
    <source>
        <dbReference type="Proteomes" id="UP000515977"/>
    </source>
</evidence>
<dbReference type="Proteomes" id="UP000515977">
    <property type="component" value="Chromosome"/>
</dbReference>
<gene>
    <name evidence="4" type="ORF">H9L17_03075</name>
</gene>
<dbReference type="PANTHER" id="PTHR32347">
    <property type="entry name" value="EFFLUX SYSTEM COMPONENT YKNX-RELATED"/>
    <property type="match status" value="1"/>
</dbReference>
<dbReference type="InterPro" id="IPR050465">
    <property type="entry name" value="UPF0194_transport"/>
</dbReference>
<dbReference type="KEGG" id="tbv:H9L17_03075"/>
<keyword evidence="2" id="KW-0175">Coiled coil</keyword>
<name>A0A7G9QUX8_9GAMM</name>
<reference evidence="4 5" key="1">
    <citation type="submission" date="2020-08" db="EMBL/GenBank/DDBJ databases">
        <title>Genome sequence of Thermomonas brevis KACC 16975T.</title>
        <authorList>
            <person name="Hyun D.-W."/>
            <person name="Bae J.-W."/>
        </authorList>
    </citation>
    <scope>NUCLEOTIDE SEQUENCE [LARGE SCALE GENOMIC DNA]</scope>
    <source>
        <strain evidence="4 5">KACC 16975</strain>
    </source>
</reference>
<protein>
    <submittedName>
        <fullName evidence="4">HlyD family efflux transporter periplasmic adaptor subunit</fullName>
    </submittedName>
</protein>
<evidence type="ECO:0000256" key="2">
    <source>
        <dbReference type="ARBA" id="ARBA00023054"/>
    </source>
</evidence>
<dbReference type="PANTHER" id="PTHR32347:SF29">
    <property type="entry name" value="UPF0194 MEMBRANE PROTEIN YBHG"/>
    <property type="match status" value="1"/>
</dbReference>
<comment type="subcellular location">
    <subcellularLocation>
        <location evidence="1">Cell envelope</location>
    </subcellularLocation>
</comment>
<dbReference type="Pfam" id="PF25881">
    <property type="entry name" value="HH_YBHG"/>
    <property type="match status" value="1"/>
</dbReference>
<dbReference type="EMBL" id="CP060711">
    <property type="protein sequence ID" value="QNN47153.1"/>
    <property type="molecule type" value="Genomic_DNA"/>
</dbReference>
<dbReference type="RefSeq" id="WP_187570900.1">
    <property type="nucleotide sequence ID" value="NZ_CP060711.1"/>
</dbReference>
<sequence>MTKTALAALALLALAGCSRQEPQVLGTLEWDRITLPAPVAEKIVAIDVKEGQRVAAGARLLQLEATRTRSQLEAAQAQARQSGEALAELRAGPRAEQIAQARASLSAAQAQATEARAYYARLRPLGERKLVAVADVDRARAAAGNADGQVRAAQAALDELLHGTRMERVAQGEAAAAAAQAQAAVQSATLDKLDVAAPRAGRVDSLPYKLGDQAPVGAPLAILLVGDAPHARVYVPERLRADVKSGQAARVFVDGRDGSLAGHVRMVRSEPVFTPYYALSGDDAARLSYLAEIVLDAPVDLPAGIPVRVEFVR</sequence>
<dbReference type="AlphaFoldDB" id="A0A7G9QUX8"/>
<dbReference type="GO" id="GO:0030313">
    <property type="term" value="C:cell envelope"/>
    <property type="evidence" value="ECO:0007669"/>
    <property type="project" value="UniProtKB-SubCell"/>
</dbReference>
<evidence type="ECO:0000259" key="3">
    <source>
        <dbReference type="Pfam" id="PF25881"/>
    </source>
</evidence>